<gene>
    <name evidence="1" type="ORF">FA13DRAFT_685155</name>
</gene>
<dbReference type="OrthoDB" id="3270372at2759"/>
<comment type="caution">
    <text evidence="1">The sequence shown here is derived from an EMBL/GenBank/DDBJ whole genome shotgun (WGS) entry which is preliminary data.</text>
</comment>
<protein>
    <submittedName>
        <fullName evidence="1">Uncharacterized protein</fullName>
    </submittedName>
</protein>
<keyword evidence="2" id="KW-1185">Reference proteome</keyword>
<sequence length="204" mass="22746">MLLVTMSPIQLVPAGNINIQPSTKPENPLSPEGAFELLTSTLNNPTESRVCARRLHVAVERVQDEGLSLSTAKAIKLAKSHPVFLRASIRLLTRKRTLAEFSHLINHLLLCSCDFSVPGMFILHMPTPEWHIPDSTVFPSDLSALNQTLWLGMEFIRTTLSSMTTNKFRNIDPKVQGADCQPWPLKPDDLLPFGIQESIDALRL</sequence>
<name>A0A4Y7T4R6_COPMI</name>
<reference evidence="1 2" key="1">
    <citation type="journal article" date="2019" name="Nat. Ecol. Evol.">
        <title>Megaphylogeny resolves global patterns of mushroom evolution.</title>
        <authorList>
            <person name="Varga T."/>
            <person name="Krizsan K."/>
            <person name="Foldi C."/>
            <person name="Dima B."/>
            <person name="Sanchez-Garcia M."/>
            <person name="Sanchez-Ramirez S."/>
            <person name="Szollosi G.J."/>
            <person name="Szarkandi J.G."/>
            <person name="Papp V."/>
            <person name="Albert L."/>
            <person name="Andreopoulos W."/>
            <person name="Angelini C."/>
            <person name="Antonin V."/>
            <person name="Barry K.W."/>
            <person name="Bougher N.L."/>
            <person name="Buchanan P."/>
            <person name="Buyck B."/>
            <person name="Bense V."/>
            <person name="Catcheside P."/>
            <person name="Chovatia M."/>
            <person name="Cooper J."/>
            <person name="Damon W."/>
            <person name="Desjardin D."/>
            <person name="Finy P."/>
            <person name="Geml J."/>
            <person name="Haridas S."/>
            <person name="Hughes K."/>
            <person name="Justo A."/>
            <person name="Karasinski D."/>
            <person name="Kautmanova I."/>
            <person name="Kiss B."/>
            <person name="Kocsube S."/>
            <person name="Kotiranta H."/>
            <person name="LaButti K.M."/>
            <person name="Lechner B.E."/>
            <person name="Liimatainen K."/>
            <person name="Lipzen A."/>
            <person name="Lukacs Z."/>
            <person name="Mihaltcheva S."/>
            <person name="Morgado L.N."/>
            <person name="Niskanen T."/>
            <person name="Noordeloos M.E."/>
            <person name="Ohm R.A."/>
            <person name="Ortiz-Santana B."/>
            <person name="Ovrebo C."/>
            <person name="Racz N."/>
            <person name="Riley R."/>
            <person name="Savchenko A."/>
            <person name="Shiryaev A."/>
            <person name="Soop K."/>
            <person name="Spirin V."/>
            <person name="Szebenyi C."/>
            <person name="Tomsovsky M."/>
            <person name="Tulloss R.E."/>
            <person name="Uehling J."/>
            <person name="Grigoriev I.V."/>
            <person name="Vagvolgyi C."/>
            <person name="Papp T."/>
            <person name="Martin F.M."/>
            <person name="Miettinen O."/>
            <person name="Hibbett D.S."/>
            <person name="Nagy L.G."/>
        </authorList>
    </citation>
    <scope>NUCLEOTIDE SEQUENCE [LARGE SCALE GENOMIC DNA]</scope>
    <source>
        <strain evidence="1 2">FP101781</strain>
    </source>
</reference>
<dbReference type="Proteomes" id="UP000298030">
    <property type="component" value="Unassembled WGS sequence"/>
</dbReference>
<dbReference type="AlphaFoldDB" id="A0A4Y7T4R6"/>
<accession>A0A4Y7T4R6</accession>
<dbReference type="EMBL" id="QPFP01000029">
    <property type="protein sequence ID" value="TEB29011.1"/>
    <property type="molecule type" value="Genomic_DNA"/>
</dbReference>
<organism evidence="1 2">
    <name type="scientific">Coprinellus micaceus</name>
    <name type="common">Glistening ink-cap mushroom</name>
    <name type="synonym">Coprinus micaceus</name>
    <dbReference type="NCBI Taxonomy" id="71717"/>
    <lineage>
        <taxon>Eukaryota</taxon>
        <taxon>Fungi</taxon>
        <taxon>Dikarya</taxon>
        <taxon>Basidiomycota</taxon>
        <taxon>Agaricomycotina</taxon>
        <taxon>Agaricomycetes</taxon>
        <taxon>Agaricomycetidae</taxon>
        <taxon>Agaricales</taxon>
        <taxon>Agaricineae</taxon>
        <taxon>Psathyrellaceae</taxon>
        <taxon>Coprinellus</taxon>
    </lineage>
</organism>
<dbReference type="STRING" id="71717.A0A4Y7T4R6"/>
<evidence type="ECO:0000313" key="1">
    <source>
        <dbReference type="EMBL" id="TEB29011.1"/>
    </source>
</evidence>
<evidence type="ECO:0000313" key="2">
    <source>
        <dbReference type="Proteomes" id="UP000298030"/>
    </source>
</evidence>
<proteinExistence type="predicted"/>